<protein>
    <submittedName>
        <fullName evidence="1">Uncharacterized protein</fullName>
    </submittedName>
</protein>
<accession>A0A7S3FU62</accession>
<dbReference type="AlphaFoldDB" id="A0A7S3FU62"/>
<reference evidence="1" key="1">
    <citation type="submission" date="2021-01" db="EMBL/GenBank/DDBJ databases">
        <authorList>
            <person name="Corre E."/>
            <person name="Pelletier E."/>
            <person name="Niang G."/>
            <person name="Scheremetjew M."/>
            <person name="Finn R."/>
            <person name="Kale V."/>
            <person name="Holt S."/>
            <person name="Cochrane G."/>
            <person name="Meng A."/>
            <person name="Brown T."/>
            <person name="Cohen L."/>
        </authorList>
    </citation>
    <scope>NUCLEOTIDE SEQUENCE</scope>
    <source>
        <strain evidence="1">Ras09</strain>
    </source>
</reference>
<dbReference type="EMBL" id="HBIA01005581">
    <property type="protein sequence ID" value="CAE0231139.1"/>
    <property type="molecule type" value="Transcribed_RNA"/>
</dbReference>
<name>A0A7S3FU62_9SPIT</name>
<organism evidence="1">
    <name type="scientific">Strombidium rassoulzadegani</name>
    <dbReference type="NCBI Taxonomy" id="1082188"/>
    <lineage>
        <taxon>Eukaryota</taxon>
        <taxon>Sar</taxon>
        <taxon>Alveolata</taxon>
        <taxon>Ciliophora</taxon>
        <taxon>Intramacronucleata</taxon>
        <taxon>Spirotrichea</taxon>
        <taxon>Oligotrichia</taxon>
        <taxon>Strombidiidae</taxon>
        <taxon>Strombidium</taxon>
    </lineage>
</organism>
<evidence type="ECO:0000313" key="1">
    <source>
        <dbReference type="EMBL" id="CAE0231139.1"/>
    </source>
</evidence>
<gene>
    <name evidence="1" type="ORF">SRAS04492_LOCUS2934</name>
</gene>
<sequence length="105" mass="11322">MLALGDVLYEVAHLDAPHTVVLARIAAEVKAIPPNIALLRVPEMRSSIILTFLKRRVLMVEVVGDGDGGGAVRVLAEVVLVVLPLELNQEADLDEDDQSDLDADE</sequence>
<proteinExistence type="predicted"/>